<accession>A0A2S9XJP8</accession>
<proteinExistence type="predicted"/>
<feature type="domain" description="PIN" evidence="1">
    <location>
        <begin position="23"/>
        <end position="147"/>
    </location>
</feature>
<gene>
    <name evidence="2" type="ORF">ENSA5_45370</name>
</gene>
<dbReference type="AlphaFoldDB" id="A0A2S9XJP8"/>
<dbReference type="Pfam" id="PF01850">
    <property type="entry name" value="PIN"/>
    <property type="match status" value="1"/>
</dbReference>
<dbReference type="InterPro" id="IPR029060">
    <property type="entry name" value="PIN-like_dom_sf"/>
</dbReference>
<evidence type="ECO:0000259" key="1">
    <source>
        <dbReference type="Pfam" id="PF01850"/>
    </source>
</evidence>
<protein>
    <recommendedName>
        <fullName evidence="1">PIN domain-containing protein</fullName>
    </recommendedName>
</protein>
<dbReference type="Proteomes" id="UP000237968">
    <property type="component" value="Unassembled WGS sequence"/>
</dbReference>
<dbReference type="EMBL" id="PVNK01000197">
    <property type="protein sequence ID" value="PRP93094.1"/>
    <property type="molecule type" value="Genomic_DNA"/>
</dbReference>
<reference evidence="2 3" key="1">
    <citation type="submission" date="2018-03" db="EMBL/GenBank/DDBJ databases">
        <title>Draft Genome Sequences of the Obligatory Marine Myxobacteria Enhygromyxa salina SWB005.</title>
        <authorList>
            <person name="Poehlein A."/>
            <person name="Moghaddam J.A."/>
            <person name="Harms H."/>
            <person name="Alanjari M."/>
            <person name="Koenig G.M."/>
            <person name="Daniel R."/>
            <person name="Schaeberle T.F."/>
        </authorList>
    </citation>
    <scope>NUCLEOTIDE SEQUENCE [LARGE SCALE GENOMIC DNA]</scope>
    <source>
        <strain evidence="2 3">SWB005</strain>
    </source>
</reference>
<keyword evidence="3" id="KW-1185">Reference proteome</keyword>
<evidence type="ECO:0000313" key="3">
    <source>
        <dbReference type="Proteomes" id="UP000237968"/>
    </source>
</evidence>
<organism evidence="2 3">
    <name type="scientific">Enhygromyxa salina</name>
    <dbReference type="NCBI Taxonomy" id="215803"/>
    <lineage>
        <taxon>Bacteria</taxon>
        <taxon>Pseudomonadati</taxon>
        <taxon>Myxococcota</taxon>
        <taxon>Polyangia</taxon>
        <taxon>Nannocystales</taxon>
        <taxon>Nannocystaceae</taxon>
        <taxon>Enhygromyxa</taxon>
    </lineage>
</organism>
<name>A0A2S9XJP8_9BACT</name>
<dbReference type="RefSeq" id="WP_181198043.1">
    <property type="nucleotide sequence ID" value="NZ_PVNK01000197.1"/>
</dbReference>
<dbReference type="InterPro" id="IPR002716">
    <property type="entry name" value="PIN_dom"/>
</dbReference>
<comment type="caution">
    <text evidence="2">The sequence shown here is derived from an EMBL/GenBank/DDBJ whole genome shotgun (WGS) entry which is preliminary data.</text>
</comment>
<evidence type="ECO:0000313" key="2">
    <source>
        <dbReference type="EMBL" id="PRP93094.1"/>
    </source>
</evidence>
<dbReference type="Gene3D" id="3.40.50.1010">
    <property type="entry name" value="5'-nuclease"/>
    <property type="match status" value="1"/>
</dbReference>
<dbReference type="SUPFAM" id="SSF88723">
    <property type="entry name" value="PIN domain-like"/>
    <property type="match status" value="1"/>
</dbReference>
<sequence length="175" mass="19531">MTSNTPQSNDGEIDIALLPRKCLIDTNIVIRALGERTDRDSVLCEKFFRAMFRAEGHSMYVAAPTLAEVLRGNPNTRIPSTPSIVHVPFDRRAAEIIGRDLPIRVLKLERENHAVPISYLKYDAMICACAKLAQVDCILALDGDFWKLAPHVEIPVKYPRDFLAAQLSLVGSDED</sequence>